<dbReference type="WBParaSite" id="ES5_v2.g16603.t1">
    <property type="protein sequence ID" value="ES5_v2.g16603.t1"/>
    <property type="gene ID" value="ES5_v2.g16603"/>
</dbReference>
<dbReference type="Proteomes" id="UP000887579">
    <property type="component" value="Unplaced"/>
</dbReference>
<evidence type="ECO:0000313" key="1">
    <source>
        <dbReference type="Proteomes" id="UP000887579"/>
    </source>
</evidence>
<sequence>MYICAAFFIDWRVAEYPEEKNYFLDVFDNFFENERLSMNLIKCFRGSAAISENEILAAIRAECELKAEYLDEDKKLDDDPVMDVDVIENEEAANTETEHVCSSTCRYHVSGIAFDSESILEAQPDLAEEVLLLTINRVKTATGGEADDNEEMNDEIRERRAQAAYVATLMSVEDTSKFVCPLCETETTCNVHDNAEDDLDFRFCPKCKQAYHAACRKRNKNLCIKCNFVRAEAEEDALEEEKFREHDEAWFENVEESWEDESYEEEEEKDSDDEEAFDEEDEPMEED</sequence>
<organism evidence="1 2">
    <name type="scientific">Panagrolaimus sp. ES5</name>
    <dbReference type="NCBI Taxonomy" id="591445"/>
    <lineage>
        <taxon>Eukaryota</taxon>
        <taxon>Metazoa</taxon>
        <taxon>Ecdysozoa</taxon>
        <taxon>Nematoda</taxon>
        <taxon>Chromadorea</taxon>
        <taxon>Rhabditida</taxon>
        <taxon>Tylenchina</taxon>
        <taxon>Panagrolaimomorpha</taxon>
        <taxon>Panagrolaimoidea</taxon>
        <taxon>Panagrolaimidae</taxon>
        <taxon>Panagrolaimus</taxon>
    </lineage>
</organism>
<name>A0AC34FGZ2_9BILA</name>
<proteinExistence type="predicted"/>
<protein>
    <submittedName>
        <fullName evidence="2">Phorbol-ester/DAG-type domain-containing protein</fullName>
    </submittedName>
</protein>
<accession>A0AC34FGZ2</accession>
<evidence type="ECO:0000313" key="2">
    <source>
        <dbReference type="WBParaSite" id="ES5_v2.g16603.t1"/>
    </source>
</evidence>
<reference evidence="2" key="1">
    <citation type="submission" date="2022-11" db="UniProtKB">
        <authorList>
            <consortium name="WormBaseParasite"/>
        </authorList>
    </citation>
    <scope>IDENTIFICATION</scope>
</reference>